<dbReference type="OrthoDB" id="49386at2759"/>
<dbReference type="PANTHER" id="PTHR31701:SF2">
    <property type="entry name" value="ENDOPLASMIC RETICULUM MEMBRANE-ASSOCIATED RNA DEGRADATION PROTEIN"/>
    <property type="match status" value="1"/>
</dbReference>
<feature type="compositionally biased region" description="Low complexity" evidence="1">
    <location>
        <begin position="108"/>
        <end position="128"/>
    </location>
</feature>
<dbReference type="RefSeq" id="XP_004351541.1">
    <property type="nucleotide sequence ID" value="XM_004351489.1"/>
</dbReference>
<protein>
    <recommendedName>
        <fullName evidence="2">DUF4209 domain-containing protein</fullName>
    </recommendedName>
</protein>
<dbReference type="InterPro" id="IPR039635">
    <property type="entry name" value="ERMARD"/>
</dbReference>
<dbReference type="InterPro" id="IPR025209">
    <property type="entry name" value="DUF4209"/>
</dbReference>
<feature type="region of interest" description="Disordered" evidence="1">
    <location>
        <begin position="367"/>
        <end position="387"/>
    </location>
</feature>
<dbReference type="GeneID" id="14923723"/>
<dbReference type="Proteomes" id="UP000011083">
    <property type="component" value="Unassembled WGS sequence"/>
</dbReference>
<keyword evidence="4" id="KW-1185">Reference proteome</keyword>
<evidence type="ECO:0000313" key="3">
    <source>
        <dbReference type="EMBL" id="ELR22764.1"/>
    </source>
</evidence>
<feature type="region of interest" description="Disordered" evidence="1">
    <location>
        <begin position="94"/>
        <end position="166"/>
    </location>
</feature>
<dbReference type="AlphaFoldDB" id="L8HB66"/>
<feature type="domain" description="DUF4209" evidence="2">
    <location>
        <begin position="274"/>
        <end position="357"/>
    </location>
</feature>
<feature type="region of interest" description="Disordered" evidence="1">
    <location>
        <begin position="28"/>
        <end position="47"/>
    </location>
</feature>
<evidence type="ECO:0000259" key="2">
    <source>
        <dbReference type="Pfam" id="PF13910"/>
    </source>
</evidence>
<evidence type="ECO:0000313" key="4">
    <source>
        <dbReference type="Proteomes" id="UP000011083"/>
    </source>
</evidence>
<feature type="compositionally biased region" description="Basic and acidic residues" evidence="1">
    <location>
        <begin position="37"/>
        <end position="46"/>
    </location>
</feature>
<reference evidence="3 4" key="1">
    <citation type="journal article" date="2013" name="Genome Biol.">
        <title>Genome of Acanthamoeba castellanii highlights extensive lateral gene transfer and early evolution of tyrosine kinase signaling.</title>
        <authorList>
            <person name="Clarke M."/>
            <person name="Lohan A.J."/>
            <person name="Liu B."/>
            <person name="Lagkouvardos I."/>
            <person name="Roy S."/>
            <person name="Zafar N."/>
            <person name="Bertelli C."/>
            <person name="Schilde C."/>
            <person name="Kianianmomeni A."/>
            <person name="Burglin T.R."/>
            <person name="Frech C."/>
            <person name="Turcotte B."/>
            <person name="Kopec K.O."/>
            <person name="Synnott J.M."/>
            <person name="Choo C."/>
            <person name="Paponov I."/>
            <person name="Finkler A."/>
            <person name="Soon Heng Tan C."/>
            <person name="Hutchins A.P."/>
            <person name="Weinmeier T."/>
            <person name="Rattei T."/>
            <person name="Chu J.S."/>
            <person name="Gimenez G."/>
            <person name="Irimia M."/>
            <person name="Rigden D.J."/>
            <person name="Fitzpatrick D.A."/>
            <person name="Lorenzo-Morales J."/>
            <person name="Bateman A."/>
            <person name="Chiu C.H."/>
            <person name="Tang P."/>
            <person name="Hegemann P."/>
            <person name="Fromm H."/>
            <person name="Raoult D."/>
            <person name="Greub G."/>
            <person name="Miranda-Saavedra D."/>
            <person name="Chen N."/>
            <person name="Nash P."/>
            <person name="Ginger M.L."/>
            <person name="Horn M."/>
            <person name="Schaap P."/>
            <person name="Caler L."/>
            <person name="Loftus B."/>
        </authorList>
    </citation>
    <scope>NUCLEOTIDE SEQUENCE [LARGE SCALE GENOMIC DNA]</scope>
    <source>
        <strain evidence="3 4">Neff</strain>
    </source>
</reference>
<dbReference type="EMBL" id="KB007870">
    <property type="protein sequence ID" value="ELR22764.1"/>
    <property type="molecule type" value="Genomic_DNA"/>
</dbReference>
<name>L8HB66_ACACF</name>
<accession>L8HB66</accession>
<dbReference type="PANTHER" id="PTHR31701">
    <property type="entry name" value="ENDOPLASMIC RETICULUM MEMBRANE-ASSOCIATED RNA DEGRADATION PROTEIN"/>
    <property type="match status" value="1"/>
</dbReference>
<feature type="compositionally biased region" description="Gly residues" evidence="1">
    <location>
        <begin position="129"/>
        <end position="144"/>
    </location>
</feature>
<organism evidence="3 4">
    <name type="scientific">Acanthamoeba castellanii (strain ATCC 30010 / Neff)</name>
    <dbReference type="NCBI Taxonomy" id="1257118"/>
    <lineage>
        <taxon>Eukaryota</taxon>
        <taxon>Amoebozoa</taxon>
        <taxon>Discosea</taxon>
        <taxon>Longamoebia</taxon>
        <taxon>Centramoebida</taxon>
        <taxon>Acanthamoebidae</taxon>
        <taxon>Acanthamoeba</taxon>
    </lineage>
</organism>
<proteinExistence type="predicted"/>
<sequence length="820" mass="88714">MKSSLSPPVEQLLVTPVRRHLLPAAACTTTGQGDDETAAKKTHEEGSWMNDDGSFNWAMLDAYVPTSEETLSDEEVVARMRAILNDKLAEHAAKAAASAPSPPPASGAPPTAAAAAIDTSTSAEAAAGQGRGQPRPGGGGGGGGRKGKGNAAAGGGGGSAETEAEREIARLEREEALAGAEEGEGGAAGEREKKLSEEARTYDLDQWEHIMRTALLLQKAAPHVHRYMMSLTSETFEATYASRFPAFHHHAPEVFALHREGKSIEALLQLAPLIERHISDLYLAATKGRGDGRLILRDLLLAPQLNALFGPRKVGVLRSLIGTPLGLNIRNVAWHGFLSEADFYPGYVSLILALALSLSLVPSPRPVGDPTTTTGGGGGGRHSHHHYRPSARPLLAIAPLVELTWRAESGGCVLLADGDDRGGHEDNDGRALAAVRRLLRRSGFVVDHSRFLLESAIDALERAKQYYQCLVCALPALEHCLRRLYVSANALPPPLLTAVMYDYYTTLDVIVGPTVEATGRPNLLRQELGDSIMTALWDFFVCPEGPRLRDRISHGEADPAGISRLLCDRVLGLVARLCLRYDRPEQAAAAADGDGGADDDDASLFARVVAFYDGYASSFHTKDVLVRKLVHYFDAWAAFAGRHGPWPTDPLALGRERFGERGLLFANDDAAAGSGGGLERARASGLLRLPTLFLSSFELAAIVQLRIVVTLSERLISKIEERFAELKGLVDSRKARSRQRNSYAQLCKALPYYCAMSQYVGQLVQQQQQQREQRERVLGELRQLVVCAEKQLSQLAQGDKWSDVCELFHDLFQATTACDL</sequence>
<dbReference type="STRING" id="1257118.L8HB66"/>
<dbReference type="Pfam" id="PF13910">
    <property type="entry name" value="DUF4209"/>
    <property type="match status" value="1"/>
</dbReference>
<gene>
    <name evidence="3" type="ORF">ACA1_149320</name>
</gene>
<evidence type="ECO:0000256" key="1">
    <source>
        <dbReference type="SAM" id="MobiDB-lite"/>
    </source>
</evidence>
<dbReference type="VEuPathDB" id="AmoebaDB:ACA1_149320"/>
<dbReference type="KEGG" id="acan:ACA1_149320"/>